<dbReference type="Gene3D" id="1.10.287.70">
    <property type="match status" value="1"/>
</dbReference>
<evidence type="ECO:0000256" key="4">
    <source>
        <dbReference type="ARBA" id="ARBA00022989"/>
    </source>
</evidence>
<evidence type="ECO:0000256" key="9">
    <source>
        <dbReference type="SAM" id="Phobius"/>
    </source>
</evidence>
<feature type="domain" description="Potassium channel" evidence="10">
    <location>
        <begin position="118"/>
        <end position="190"/>
    </location>
</feature>
<dbReference type="GO" id="GO:0005886">
    <property type="term" value="C:plasma membrane"/>
    <property type="evidence" value="ECO:0007669"/>
    <property type="project" value="TreeGrafter"/>
</dbReference>
<feature type="region of interest" description="Disordered" evidence="8">
    <location>
        <begin position="286"/>
        <end position="319"/>
    </location>
</feature>
<keyword evidence="7 11" id="KW-0407">Ion channel</keyword>
<evidence type="ECO:0000313" key="11">
    <source>
        <dbReference type="EMBL" id="OQR67317.1"/>
    </source>
</evidence>
<evidence type="ECO:0000256" key="3">
    <source>
        <dbReference type="ARBA" id="ARBA00022692"/>
    </source>
</evidence>
<dbReference type="STRING" id="418985.A0A1V9X1F9"/>
<dbReference type="OrthoDB" id="297496at2759"/>
<dbReference type="InParanoid" id="A0A1V9X1F9"/>
<evidence type="ECO:0000256" key="6">
    <source>
        <dbReference type="ARBA" id="ARBA00023136"/>
    </source>
</evidence>
<feature type="region of interest" description="Disordered" evidence="8">
    <location>
        <begin position="69"/>
        <end position="95"/>
    </location>
</feature>
<accession>A0A1V9X1F9</accession>
<evidence type="ECO:0000256" key="7">
    <source>
        <dbReference type="ARBA" id="ARBA00023303"/>
    </source>
</evidence>
<keyword evidence="12" id="KW-1185">Reference proteome</keyword>
<keyword evidence="6 9" id="KW-0472">Membrane</keyword>
<dbReference type="InterPro" id="IPR013099">
    <property type="entry name" value="K_chnl_dom"/>
</dbReference>
<evidence type="ECO:0000256" key="5">
    <source>
        <dbReference type="ARBA" id="ARBA00023065"/>
    </source>
</evidence>
<keyword evidence="2" id="KW-0813">Transport</keyword>
<dbReference type="GO" id="GO:0030322">
    <property type="term" value="P:stabilization of membrane potential"/>
    <property type="evidence" value="ECO:0007669"/>
    <property type="project" value="TreeGrafter"/>
</dbReference>
<proteinExistence type="predicted"/>
<evidence type="ECO:0000256" key="2">
    <source>
        <dbReference type="ARBA" id="ARBA00022448"/>
    </source>
</evidence>
<dbReference type="Proteomes" id="UP000192247">
    <property type="component" value="Unassembled WGS sequence"/>
</dbReference>
<evidence type="ECO:0000259" key="10">
    <source>
        <dbReference type="Pfam" id="PF07885"/>
    </source>
</evidence>
<reference evidence="11 12" key="1">
    <citation type="journal article" date="2017" name="Gigascience">
        <title>Draft genome of the honey bee ectoparasitic mite, Tropilaelaps mercedesae, is shaped by the parasitic life history.</title>
        <authorList>
            <person name="Dong X."/>
            <person name="Armstrong S.D."/>
            <person name="Xia D."/>
            <person name="Makepeace B.L."/>
            <person name="Darby A.C."/>
            <person name="Kadowaki T."/>
        </authorList>
    </citation>
    <scope>NUCLEOTIDE SEQUENCE [LARGE SCALE GENOMIC DNA]</scope>
    <source>
        <strain evidence="11">Wuxi-XJTLU</strain>
    </source>
</reference>
<evidence type="ECO:0000256" key="8">
    <source>
        <dbReference type="SAM" id="MobiDB-lite"/>
    </source>
</evidence>
<dbReference type="InterPro" id="IPR003280">
    <property type="entry name" value="2pore_dom_K_chnl"/>
</dbReference>
<comment type="subcellular location">
    <subcellularLocation>
        <location evidence="1">Membrane</location>
        <topology evidence="1">Multi-pass membrane protein</topology>
    </subcellularLocation>
</comment>
<dbReference type="GO" id="GO:0015271">
    <property type="term" value="F:outward rectifier potassium channel activity"/>
    <property type="evidence" value="ECO:0007669"/>
    <property type="project" value="TreeGrafter"/>
</dbReference>
<keyword evidence="4 9" id="KW-1133">Transmembrane helix</keyword>
<dbReference type="Pfam" id="PF07885">
    <property type="entry name" value="Ion_trans_2"/>
    <property type="match status" value="1"/>
</dbReference>
<comment type="caution">
    <text evidence="11">The sequence shown here is derived from an EMBL/GenBank/DDBJ whole genome shotgun (WGS) entry which is preliminary data.</text>
</comment>
<feature type="region of interest" description="Disordered" evidence="8">
    <location>
        <begin position="239"/>
        <end position="270"/>
    </location>
</feature>
<dbReference type="EMBL" id="MNPL01029128">
    <property type="protein sequence ID" value="OQR67317.1"/>
    <property type="molecule type" value="Genomic_DNA"/>
</dbReference>
<organism evidence="11 12">
    <name type="scientific">Tropilaelaps mercedesae</name>
    <dbReference type="NCBI Taxonomy" id="418985"/>
    <lineage>
        <taxon>Eukaryota</taxon>
        <taxon>Metazoa</taxon>
        <taxon>Ecdysozoa</taxon>
        <taxon>Arthropoda</taxon>
        <taxon>Chelicerata</taxon>
        <taxon>Arachnida</taxon>
        <taxon>Acari</taxon>
        <taxon>Parasitiformes</taxon>
        <taxon>Mesostigmata</taxon>
        <taxon>Gamasina</taxon>
        <taxon>Dermanyssoidea</taxon>
        <taxon>Laelapidae</taxon>
        <taxon>Tropilaelaps</taxon>
    </lineage>
</organism>
<name>A0A1V9X1F9_9ACAR</name>
<feature type="compositionally biased region" description="Basic and acidic residues" evidence="8">
    <location>
        <begin position="293"/>
        <end position="304"/>
    </location>
</feature>
<feature type="transmembrane region" description="Helical" evidence="9">
    <location>
        <begin position="164"/>
        <end position="186"/>
    </location>
</feature>
<dbReference type="AlphaFoldDB" id="A0A1V9X1F9"/>
<dbReference type="PANTHER" id="PTHR11003">
    <property type="entry name" value="POTASSIUM CHANNEL, SUBFAMILY K"/>
    <property type="match status" value="1"/>
</dbReference>
<gene>
    <name evidence="11" type="ORF">BIW11_13593</name>
</gene>
<evidence type="ECO:0000313" key="12">
    <source>
        <dbReference type="Proteomes" id="UP000192247"/>
    </source>
</evidence>
<dbReference type="GO" id="GO:0022841">
    <property type="term" value="F:potassium ion leak channel activity"/>
    <property type="evidence" value="ECO:0007669"/>
    <property type="project" value="TreeGrafter"/>
</dbReference>
<keyword evidence="3 9" id="KW-0812">Transmembrane</keyword>
<feature type="transmembrane region" description="Helical" evidence="9">
    <location>
        <begin position="110"/>
        <end position="130"/>
    </location>
</feature>
<sequence>MVLADLGKLFTRWIKWFFFLCKHFYRTGTCARKDRKNNGPVQYVAFVWQKVNDKMTYVPYPAYMKPKVKQTDGAEDGTGTDVESRKADTEAGQSEVGEDFAAEVDDEFNLPVSIALMILSLYMTAGAILFTVWEPWDFTDSFYFVFISMSTVGFGDLVPEHPIFMMATFIYLLFGLALTSMCINVVQEKLSAIFQKAKMQLGTTIGFDPSMLAEEVIEEEIEGEEEDALSPGELNKMKEAASMSKVTPAPKTTSKSEDGKKSISGNFFRPPIDTYRYRYKVFTRGRRGPKAPKKPEINIDELIKSGKGVDATKNMQNRP</sequence>
<protein>
    <submittedName>
        <fullName evidence="11">TWiK family of potassium channels protein 18-like</fullName>
    </submittedName>
</protein>
<keyword evidence="5" id="KW-0406">Ion transport</keyword>
<dbReference type="PANTHER" id="PTHR11003:SF335">
    <property type="entry name" value="POTASSIUM CHANNEL DOMAIN-CONTAINING PROTEIN"/>
    <property type="match status" value="1"/>
</dbReference>
<dbReference type="SUPFAM" id="SSF81324">
    <property type="entry name" value="Voltage-gated potassium channels"/>
    <property type="match status" value="1"/>
</dbReference>
<evidence type="ECO:0000256" key="1">
    <source>
        <dbReference type="ARBA" id="ARBA00004141"/>
    </source>
</evidence>